<feature type="transmembrane region" description="Helical" evidence="9">
    <location>
        <begin position="56"/>
        <end position="77"/>
    </location>
</feature>
<dbReference type="InterPro" id="IPR004798">
    <property type="entry name" value="CAX-like"/>
</dbReference>
<dbReference type="RefSeq" id="WP_130417964.1">
    <property type="nucleotide sequence ID" value="NZ_SHKW01000001.1"/>
</dbReference>
<evidence type="ECO:0000259" key="10">
    <source>
        <dbReference type="Pfam" id="PF01699"/>
    </source>
</evidence>
<dbReference type="GO" id="GO:0015369">
    <property type="term" value="F:calcium:proton antiporter activity"/>
    <property type="evidence" value="ECO:0007669"/>
    <property type="project" value="UniProtKB-UniRule"/>
</dbReference>
<keyword evidence="3 9" id="KW-0109">Calcium transport</keyword>
<protein>
    <recommendedName>
        <fullName evidence="9">Ca(2+)/H(+) antiporter</fullName>
    </recommendedName>
</protein>
<dbReference type="PANTHER" id="PTHR31503:SF22">
    <property type="entry name" value="VACUOLAR CALCIUM ION TRANSPORTER"/>
    <property type="match status" value="1"/>
</dbReference>
<dbReference type="InterPro" id="IPR004713">
    <property type="entry name" value="CaH_exchang"/>
</dbReference>
<evidence type="ECO:0000256" key="9">
    <source>
        <dbReference type="RuleBase" id="RU365028"/>
    </source>
</evidence>
<keyword evidence="5 9" id="KW-0106">Calcium</keyword>
<dbReference type="OrthoDB" id="9776105at2"/>
<feature type="transmembrane region" description="Helical" evidence="9">
    <location>
        <begin position="330"/>
        <end position="350"/>
    </location>
</feature>
<evidence type="ECO:0000313" key="12">
    <source>
        <dbReference type="Proteomes" id="UP000292958"/>
    </source>
</evidence>
<evidence type="ECO:0000256" key="1">
    <source>
        <dbReference type="ARBA" id="ARBA00004127"/>
    </source>
</evidence>
<comment type="caution">
    <text evidence="9">Lacks conserved residue(s) required for the propagation of feature annotation.</text>
</comment>
<evidence type="ECO:0000256" key="6">
    <source>
        <dbReference type="ARBA" id="ARBA00022989"/>
    </source>
</evidence>
<feature type="transmembrane region" description="Helical" evidence="9">
    <location>
        <begin position="122"/>
        <end position="145"/>
    </location>
</feature>
<name>A0A4Q7YRK5_9BACT</name>
<comment type="function">
    <text evidence="9">Ca(+)/H(+) antiporter that extrudes calcium in exchange for external protons.</text>
</comment>
<dbReference type="GO" id="GO:0016020">
    <property type="term" value="C:membrane"/>
    <property type="evidence" value="ECO:0007669"/>
    <property type="project" value="InterPro"/>
</dbReference>
<evidence type="ECO:0000256" key="7">
    <source>
        <dbReference type="ARBA" id="ARBA00023065"/>
    </source>
</evidence>
<feature type="domain" description="Sodium/calcium exchanger membrane region" evidence="10">
    <location>
        <begin position="204"/>
        <end position="348"/>
    </location>
</feature>
<proteinExistence type="inferred from homology"/>
<feature type="transmembrane region" description="Helical" evidence="9">
    <location>
        <begin position="268"/>
        <end position="291"/>
    </location>
</feature>
<feature type="transmembrane region" description="Helical" evidence="9">
    <location>
        <begin position="157"/>
        <end position="178"/>
    </location>
</feature>
<dbReference type="InterPro" id="IPR044880">
    <property type="entry name" value="NCX_ion-bd_dom_sf"/>
</dbReference>
<comment type="similarity">
    <text evidence="9">Belongs to the Ca(2+):cation antiporter (CaCA) (TC 2.A.19) family.</text>
</comment>
<feature type="transmembrane region" description="Helical" evidence="9">
    <location>
        <begin position="89"/>
        <end position="110"/>
    </location>
</feature>
<dbReference type="NCBIfam" id="TIGR00378">
    <property type="entry name" value="cax"/>
    <property type="match status" value="1"/>
</dbReference>
<keyword evidence="2 9" id="KW-0813">Transport</keyword>
<dbReference type="GO" id="GO:0012505">
    <property type="term" value="C:endomembrane system"/>
    <property type="evidence" value="ECO:0007669"/>
    <property type="project" value="UniProtKB-SubCell"/>
</dbReference>
<dbReference type="GO" id="GO:0006874">
    <property type="term" value="P:intracellular calcium ion homeostasis"/>
    <property type="evidence" value="ECO:0007669"/>
    <property type="project" value="TreeGrafter"/>
</dbReference>
<evidence type="ECO:0000256" key="2">
    <source>
        <dbReference type="ARBA" id="ARBA00022448"/>
    </source>
</evidence>
<dbReference type="PANTHER" id="PTHR31503">
    <property type="entry name" value="VACUOLAR CALCIUM ION TRANSPORTER"/>
    <property type="match status" value="1"/>
</dbReference>
<comment type="subcellular location">
    <subcellularLocation>
        <location evidence="1">Endomembrane system</location>
        <topology evidence="1">Multi-pass membrane protein</topology>
    </subcellularLocation>
</comment>
<keyword evidence="7 9" id="KW-0406">Ion transport</keyword>
<dbReference type="InterPro" id="IPR004837">
    <property type="entry name" value="NaCa_Exmemb"/>
</dbReference>
<accession>A0A4Q7YRK5</accession>
<evidence type="ECO:0000256" key="5">
    <source>
        <dbReference type="ARBA" id="ARBA00022837"/>
    </source>
</evidence>
<keyword evidence="9" id="KW-0050">Antiport</keyword>
<organism evidence="11 12">
    <name type="scientific">Edaphobacter modestus</name>
    <dbReference type="NCBI Taxonomy" id="388466"/>
    <lineage>
        <taxon>Bacteria</taxon>
        <taxon>Pseudomonadati</taxon>
        <taxon>Acidobacteriota</taxon>
        <taxon>Terriglobia</taxon>
        <taxon>Terriglobales</taxon>
        <taxon>Acidobacteriaceae</taxon>
        <taxon>Edaphobacter</taxon>
    </lineage>
</organism>
<dbReference type="Proteomes" id="UP000292958">
    <property type="component" value="Unassembled WGS sequence"/>
</dbReference>
<feature type="domain" description="Sodium/calcium exchanger membrane region" evidence="10">
    <location>
        <begin position="24"/>
        <end position="177"/>
    </location>
</feature>
<comment type="caution">
    <text evidence="11">The sequence shown here is derived from an EMBL/GenBank/DDBJ whole genome shotgun (WGS) entry which is preliminary data.</text>
</comment>
<dbReference type="NCBIfam" id="TIGR00846">
    <property type="entry name" value="caca2"/>
    <property type="match status" value="1"/>
</dbReference>
<evidence type="ECO:0000256" key="8">
    <source>
        <dbReference type="ARBA" id="ARBA00023136"/>
    </source>
</evidence>
<sequence length="357" mass="37449">MLKWLLIFVPVTIGLEFFRPDAHTYIFIAACLSIVPLAGILGQATEQVAHHAGEGIGGLLNATFGNAAELIIAIAALQKGLYDVVKASLTGSIIGNILLVFGVSVVAGGFRHKTQRFNSTAASAQAVLLTLAAIGLIVPAAFHHLQAPSSVVPENALGLDIAVVLLLAYAAHLVFSLYTHKRLFQGKSTESNEEKHAVWSLGKAVLILATATAFIAWISEILVGSVQQAAKAFGMTEIFVGVIVVAIIGNAAEHSTAVLAAMKDQMDLSFGIAVGSSLQIALLVAPLLVILSHFIGPSPMNLAFSPAEVLAIFLSVLITGQVAADGETNWLEGTQLLAVYVILAIVFYFLPESASSY</sequence>
<dbReference type="Pfam" id="PF01699">
    <property type="entry name" value="Na_Ca_ex"/>
    <property type="match status" value="2"/>
</dbReference>
<feature type="transmembrane region" description="Helical" evidence="9">
    <location>
        <begin position="24"/>
        <end position="44"/>
    </location>
</feature>
<feature type="transmembrane region" description="Helical" evidence="9">
    <location>
        <begin position="198"/>
        <end position="218"/>
    </location>
</feature>
<evidence type="ECO:0000313" key="11">
    <source>
        <dbReference type="EMBL" id="RZU39804.1"/>
    </source>
</evidence>
<dbReference type="EMBL" id="SHKW01000001">
    <property type="protein sequence ID" value="RZU39804.1"/>
    <property type="molecule type" value="Genomic_DNA"/>
</dbReference>
<keyword evidence="6 9" id="KW-1133">Transmembrane helix</keyword>
<keyword evidence="4 9" id="KW-0812">Transmembrane</keyword>
<dbReference type="Gene3D" id="1.20.1420.30">
    <property type="entry name" value="NCX, central ion-binding region"/>
    <property type="match status" value="1"/>
</dbReference>
<evidence type="ECO:0000256" key="4">
    <source>
        <dbReference type="ARBA" id="ARBA00022692"/>
    </source>
</evidence>
<keyword evidence="8 9" id="KW-0472">Membrane</keyword>
<feature type="transmembrane region" description="Helical" evidence="9">
    <location>
        <begin position="303"/>
        <end position="323"/>
    </location>
</feature>
<gene>
    <name evidence="11" type="ORF">BDD14_1199</name>
</gene>
<reference evidence="11 12" key="1">
    <citation type="submission" date="2019-02" db="EMBL/GenBank/DDBJ databases">
        <title>Genomic Encyclopedia of Archaeal and Bacterial Type Strains, Phase II (KMG-II): from individual species to whole genera.</title>
        <authorList>
            <person name="Goeker M."/>
        </authorList>
    </citation>
    <scope>NUCLEOTIDE SEQUENCE [LARGE SCALE GENOMIC DNA]</scope>
    <source>
        <strain evidence="11 12">DSM 18101</strain>
    </source>
</reference>
<evidence type="ECO:0000256" key="3">
    <source>
        <dbReference type="ARBA" id="ARBA00022568"/>
    </source>
</evidence>
<keyword evidence="12" id="KW-1185">Reference proteome</keyword>
<feature type="transmembrane region" description="Helical" evidence="9">
    <location>
        <begin position="238"/>
        <end position="261"/>
    </location>
</feature>
<dbReference type="AlphaFoldDB" id="A0A4Q7YRK5"/>